<evidence type="ECO:0000259" key="8">
    <source>
        <dbReference type="PROSITE" id="PS51192"/>
    </source>
</evidence>
<feature type="compositionally biased region" description="Basic and acidic residues" evidence="7">
    <location>
        <begin position="623"/>
        <end position="645"/>
    </location>
</feature>
<feature type="region of interest" description="Disordered" evidence="7">
    <location>
        <begin position="619"/>
        <end position="711"/>
    </location>
</feature>
<reference evidence="11" key="1">
    <citation type="submission" date="2021-01" db="EMBL/GenBank/DDBJ databases">
        <authorList>
            <person name="Corre E."/>
            <person name="Pelletier E."/>
            <person name="Niang G."/>
            <person name="Scheremetjew M."/>
            <person name="Finn R."/>
            <person name="Kale V."/>
            <person name="Holt S."/>
            <person name="Cochrane G."/>
            <person name="Meng A."/>
            <person name="Brown T."/>
            <person name="Cohen L."/>
        </authorList>
    </citation>
    <scope>NUCLEOTIDE SEQUENCE</scope>
    <source>
        <strain evidence="11">CCMP 769</strain>
    </source>
</reference>
<organism evidence="11">
    <name type="scientific">Rhodosorus marinus</name>
    <dbReference type="NCBI Taxonomy" id="101924"/>
    <lineage>
        <taxon>Eukaryota</taxon>
        <taxon>Rhodophyta</taxon>
        <taxon>Stylonematophyceae</taxon>
        <taxon>Stylonematales</taxon>
        <taxon>Stylonemataceae</taxon>
        <taxon>Rhodosorus</taxon>
    </lineage>
</organism>
<dbReference type="SUPFAM" id="SSF52540">
    <property type="entry name" value="P-loop containing nucleoside triphosphate hydrolases"/>
    <property type="match status" value="2"/>
</dbReference>
<proteinExistence type="inferred from homology"/>
<evidence type="ECO:0000256" key="4">
    <source>
        <dbReference type="ARBA" id="ARBA00022840"/>
    </source>
</evidence>
<feature type="compositionally biased region" description="Basic and acidic residues" evidence="7">
    <location>
        <begin position="664"/>
        <end position="673"/>
    </location>
</feature>
<feature type="region of interest" description="Disordered" evidence="7">
    <location>
        <begin position="66"/>
        <end position="180"/>
    </location>
</feature>
<protein>
    <recommendedName>
        <fullName evidence="12">RNA helicase</fullName>
    </recommendedName>
</protein>
<dbReference type="PROSITE" id="PS51194">
    <property type="entry name" value="HELICASE_CTER"/>
    <property type="match status" value="1"/>
</dbReference>
<feature type="short sequence motif" description="Q motif" evidence="5">
    <location>
        <begin position="180"/>
        <end position="208"/>
    </location>
</feature>
<dbReference type="PANTHER" id="PTHR47959">
    <property type="entry name" value="ATP-DEPENDENT RNA HELICASE RHLE-RELATED"/>
    <property type="match status" value="1"/>
</dbReference>
<evidence type="ECO:0000313" key="11">
    <source>
        <dbReference type="EMBL" id="CAE0047888.1"/>
    </source>
</evidence>
<dbReference type="InterPro" id="IPR027417">
    <property type="entry name" value="P-loop_NTPase"/>
</dbReference>
<dbReference type="InterPro" id="IPR014001">
    <property type="entry name" value="Helicase_ATP-bd"/>
</dbReference>
<keyword evidence="3 6" id="KW-0347">Helicase</keyword>
<dbReference type="PROSITE" id="PS51192">
    <property type="entry name" value="HELICASE_ATP_BIND_1"/>
    <property type="match status" value="1"/>
</dbReference>
<dbReference type="InterPro" id="IPR011545">
    <property type="entry name" value="DEAD/DEAH_box_helicase_dom"/>
</dbReference>
<dbReference type="InterPro" id="IPR050079">
    <property type="entry name" value="DEAD_box_RNA_helicase"/>
</dbReference>
<evidence type="ECO:0000256" key="5">
    <source>
        <dbReference type="PROSITE-ProRule" id="PRU00552"/>
    </source>
</evidence>
<evidence type="ECO:0000256" key="2">
    <source>
        <dbReference type="ARBA" id="ARBA00022801"/>
    </source>
</evidence>
<dbReference type="CDD" id="cd18787">
    <property type="entry name" value="SF2_C_DEAD"/>
    <property type="match status" value="1"/>
</dbReference>
<dbReference type="GO" id="GO:0003676">
    <property type="term" value="F:nucleic acid binding"/>
    <property type="evidence" value="ECO:0007669"/>
    <property type="project" value="InterPro"/>
</dbReference>
<feature type="domain" description="DEAD-box RNA helicase Q" evidence="10">
    <location>
        <begin position="180"/>
        <end position="208"/>
    </location>
</feature>
<evidence type="ECO:0000259" key="9">
    <source>
        <dbReference type="PROSITE" id="PS51194"/>
    </source>
</evidence>
<feature type="domain" description="Helicase ATP-binding" evidence="8">
    <location>
        <begin position="211"/>
        <end position="387"/>
    </location>
</feature>
<evidence type="ECO:0000256" key="6">
    <source>
        <dbReference type="RuleBase" id="RU000492"/>
    </source>
</evidence>
<feature type="compositionally biased region" description="Acidic residues" evidence="7">
    <location>
        <begin position="147"/>
        <end position="164"/>
    </location>
</feature>
<evidence type="ECO:0000256" key="7">
    <source>
        <dbReference type="SAM" id="MobiDB-lite"/>
    </source>
</evidence>
<name>A0A7S2ZRE8_9RHOD</name>
<dbReference type="SMART" id="SM00487">
    <property type="entry name" value="DEXDc"/>
    <property type="match status" value="1"/>
</dbReference>
<sequence length="711" mass="79592">MGEEEEFVGTIREDEAGVSESEESGDEEGDEKDGEVVDGFFDGMWGSGLSSGQNRQYAWDLQSAINAARPLEGFRTSVEDKILRRREKSQVSGEKEKDSGSDDEESTEDNKDSDAKEDAEDGEPEHSAEDAAPDVGGDEPDLRSGDYSDEELDEEPEEAEDDDVLRETKPSKPKKKAKTVDFDSMKLSRPLRKAIYSLDWEKATPIQSRTIPLVLAGRDVCGSAVTGSGKTAAFVLPVLERLLHGGPGKSSSVRVLILLPTRELAVQCHAVVTSLAQFTSIKAGLAVGGLSNKAQEAALRSRLDILVATPGRLIDHIRNAQGFSLEDVEILIMDEADRLLEMGFKDEVEEIVRYCPSGGRQSLLFSATMTSQVQWLVNLSLRDPARVSVDSKFDVAEKLSQEFIRIRNKAEVYRDAVLLALVSRSFKTKTIVFFSQKHVAHRFRIMFGLAGLSAAELHGNLTQAQRLTALQQFRDSAVDFLLCTDLAARGLDIIGVNTVINFEMPRTMTEYVHRVGRTARAGKEGKAVSLVVESERKLLREIHRKARDQLTSRKVPSKVIDAWIDKIKSMSNDVEAVIKEERREKEIRLADVEIQKAENMLTHEKEIYSRPKRTWFQTGSQKQEVKVKTRRGSDTTDKVEKPGRGDRKRQKIEKARKEARKRQTKEMEKERSHTQMLAKRARKQEQRKRKAADNATAALGAVQGQKRKRKA</sequence>
<dbReference type="Pfam" id="PF00270">
    <property type="entry name" value="DEAD"/>
    <property type="match status" value="1"/>
</dbReference>
<dbReference type="PANTHER" id="PTHR47959:SF1">
    <property type="entry name" value="ATP-DEPENDENT RNA HELICASE DBPA"/>
    <property type="match status" value="1"/>
</dbReference>
<accession>A0A7S2ZRE8</accession>
<dbReference type="Gene3D" id="3.40.50.300">
    <property type="entry name" value="P-loop containing nucleotide triphosphate hydrolases"/>
    <property type="match status" value="2"/>
</dbReference>
<dbReference type="PROSITE" id="PS51195">
    <property type="entry name" value="Q_MOTIF"/>
    <property type="match status" value="1"/>
</dbReference>
<dbReference type="InterPro" id="IPR001650">
    <property type="entry name" value="Helicase_C-like"/>
</dbReference>
<dbReference type="GO" id="GO:0003724">
    <property type="term" value="F:RNA helicase activity"/>
    <property type="evidence" value="ECO:0007669"/>
    <property type="project" value="InterPro"/>
</dbReference>
<keyword evidence="4 6" id="KW-0067">ATP-binding</keyword>
<dbReference type="PROSITE" id="PS00039">
    <property type="entry name" value="DEAD_ATP_HELICASE"/>
    <property type="match status" value="1"/>
</dbReference>
<keyword evidence="1 6" id="KW-0547">Nucleotide-binding</keyword>
<feature type="domain" description="Helicase C-terminal" evidence="9">
    <location>
        <begin position="398"/>
        <end position="568"/>
    </location>
</feature>
<dbReference type="GO" id="GO:0005524">
    <property type="term" value="F:ATP binding"/>
    <property type="evidence" value="ECO:0007669"/>
    <property type="project" value="UniProtKB-KW"/>
</dbReference>
<keyword evidence="2 6" id="KW-0378">Hydrolase</keyword>
<evidence type="ECO:0000256" key="1">
    <source>
        <dbReference type="ARBA" id="ARBA00022741"/>
    </source>
</evidence>
<feature type="compositionally biased region" description="Basic residues" evidence="7">
    <location>
        <begin position="679"/>
        <end position="690"/>
    </location>
</feature>
<evidence type="ECO:0000256" key="3">
    <source>
        <dbReference type="ARBA" id="ARBA00022806"/>
    </source>
</evidence>
<dbReference type="AlphaFoldDB" id="A0A7S2ZRE8"/>
<dbReference type="GO" id="GO:0005829">
    <property type="term" value="C:cytosol"/>
    <property type="evidence" value="ECO:0007669"/>
    <property type="project" value="TreeGrafter"/>
</dbReference>
<dbReference type="InterPro" id="IPR000629">
    <property type="entry name" value="RNA-helicase_DEAD-box_CS"/>
</dbReference>
<dbReference type="EMBL" id="HBHW01020418">
    <property type="protein sequence ID" value="CAE0047888.1"/>
    <property type="molecule type" value="Transcribed_RNA"/>
</dbReference>
<comment type="similarity">
    <text evidence="6">Belongs to the DEAD box helicase family.</text>
</comment>
<dbReference type="CDD" id="cd17947">
    <property type="entry name" value="DEADc_DDX27"/>
    <property type="match status" value="1"/>
</dbReference>
<feature type="region of interest" description="Disordered" evidence="7">
    <location>
        <begin position="1"/>
        <end position="53"/>
    </location>
</feature>
<evidence type="ECO:0000259" key="10">
    <source>
        <dbReference type="PROSITE" id="PS51195"/>
    </source>
</evidence>
<feature type="compositionally biased region" description="Acidic residues" evidence="7">
    <location>
        <begin position="16"/>
        <end position="33"/>
    </location>
</feature>
<dbReference type="Pfam" id="PF00271">
    <property type="entry name" value="Helicase_C"/>
    <property type="match status" value="1"/>
</dbReference>
<dbReference type="GO" id="GO:0016787">
    <property type="term" value="F:hydrolase activity"/>
    <property type="evidence" value="ECO:0007669"/>
    <property type="project" value="UniProtKB-KW"/>
</dbReference>
<dbReference type="InterPro" id="IPR014014">
    <property type="entry name" value="RNA_helicase_DEAD_Q_motif"/>
</dbReference>
<dbReference type="SMART" id="SM00490">
    <property type="entry name" value="HELICc"/>
    <property type="match status" value="1"/>
</dbReference>
<gene>
    <name evidence="11" type="ORF">RMAR00112_LOCUS15869</name>
</gene>
<evidence type="ECO:0008006" key="12">
    <source>
        <dbReference type="Google" id="ProtNLM"/>
    </source>
</evidence>